<proteinExistence type="predicted"/>
<reference evidence="1" key="1">
    <citation type="submission" date="2018-05" db="EMBL/GenBank/DDBJ databases">
        <authorList>
            <consortium name="PulseNet: The National Subtyping Network for Foodborne Disease Surveillance"/>
            <person name="Tarr C.L."/>
            <person name="Trees E."/>
            <person name="Katz L.S."/>
            <person name="Carleton-Romer H.A."/>
            <person name="Stroika S."/>
            <person name="Kucerova Z."/>
            <person name="Roache K.F."/>
            <person name="Sabol A.L."/>
            <person name="Besser J."/>
            <person name="Gerner-Smidt P."/>
        </authorList>
    </citation>
    <scope>NUCLEOTIDE SEQUENCE</scope>
    <source>
        <strain evidence="1">PNUSAS041832</strain>
    </source>
</reference>
<gene>
    <name evidence="1" type="ORF">DMK81_11435</name>
</gene>
<protein>
    <submittedName>
        <fullName evidence="1">Uncharacterized protein</fullName>
    </submittedName>
</protein>
<dbReference type="AlphaFoldDB" id="A0A5T7UIC9"/>
<accession>A0A5T7UIC9</accession>
<name>A0A5T7UIC9_SALER</name>
<sequence length="154" mass="16638">MNDKILDALNNIASNLSDKQLKVGFIDGATYPDGTPVAMVAATNEYGNPANNQPPRPFFRNAIAEHESEWLDAISRGLQKGVPLDDVLAVVGERAVGDVVQSIYTLMDPPLSPATIASRKSKGNTSTKPLVDTKVMIRDVHYEVGEIESSQDSQ</sequence>
<organism evidence="1">
    <name type="scientific">Salmonella enterica</name>
    <name type="common">Salmonella choleraesuis</name>
    <dbReference type="NCBI Taxonomy" id="28901"/>
    <lineage>
        <taxon>Bacteria</taxon>
        <taxon>Pseudomonadati</taxon>
        <taxon>Pseudomonadota</taxon>
        <taxon>Gammaproteobacteria</taxon>
        <taxon>Enterobacterales</taxon>
        <taxon>Enterobacteriaceae</taxon>
        <taxon>Salmonella</taxon>
    </lineage>
</organism>
<evidence type="ECO:0000313" key="1">
    <source>
        <dbReference type="EMBL" id="EBN2028965.1"/>
    </source>
</evidence>
<comment type="caution">
    <text evidence="1">The sequence shown here is derived from an EMBL/GenBank/DDBJ whole genome shotgun (WGS) entry which is preliminary data.</text>
</comment>
<dbReference type="EMBL" id="AAGFBB010000004">
    <property type="protein sequence ID" value="EBN2028965.1"/>
    <property type="molecule type" value="Genomic_DNA"/>
</dbReference>